<comment type="caution">
    <text evidence="3">The sequence shown here is derived from an EMBL/GenBank/DDBJ whole genome shotgun (WGS) entry which is preliminary data.</text>
</comment>
<keyword evidence="1" id="KW-0812">Transmembrane</keyword>
<dbReference type="EMBL" id="LAZR01016414">
    <property type="protein sequence ID" value="KKM04612.1"/>
    <property type="molecule type" value="Genomic_DNA"/>
</dbReference>
<sequence length="105" mass="11393">MAMVFYSITKEVNLLLPMVVMAVAVAFVPAPIFSLLSKISRPGNLGLSFGILSMFASMGMLFGPYVTGFLRDKTGSYEVSFAFLSILALLLSLTAFALRIKMRGD</sequence>
<feature type="domain" description="Major facilitator superfamily (MFS) profile" evidence="2">
    <location>
        <begin position="1"/>
        <end position="105"/>
    </location>
</feature>
<evidence type="ECO:0000313" key="3">
    <source>
        <dbReference type="EMBL" id="KKM04612.1"/>
    </source>
</evidence>
<reference evidence="3" key="1">
    <citation type="journal article" date="2015" name="Nature">
        <title>Complex archaea that bridge the gap between prokaryotes and eukaryotes.</title>
        <authorList>
            <person name="Spang A."/>
            <person name="Saw J.H."/>
            <person name="Jorgensen S.L."/>
            <person name="Zaremba-Niedzwiedzka K."/>
            <person name="Martijn J."/>
            <person name="Lind A.E."/>
            <person name="van Eijk R."/>
            <person name="Schleper C."/>
            <person name="Guy L."/>
            <person name="Ettema T.J."/>
        </authorList>
    </citation>
    <scope>NUCLEOTIDE SEQUENCE</scope>
</reference>
<feature type="transmembrane region" description="Helical" evidence="1">
    <location>
        <begin position="12"/>
        <end position="33"/>
    </location>
</feature>
<proteinExistence type="predicted"/>
<keyword evidence="1" id="KW-0472">Membrane</keyword>
<evidence type="ECO:0000256" key="1">
    <source>
        <dbReference type="SAM" id="Phobius"/>
    </source>
</evidence>
<gene>
    <name evidence="3" type="ORF">LCGC14_1762500</name>
</gene>
<dbReference type="InterPro" id="IPR020846">
    <property type="entry name" value="MFS_dom"/>
</dbReference>
<dbReference type="InterPro" id="IPR036259">
    <property type="entry name" value="MFS_trans_sf"/>
</dbReference>
<dbReference type="Gene3D" id="1.20.1250.20">
    <property type="entry name" value="MFS general substrate transporter like domains"/>
    <property type="match status" value="1"/>
</dbReference>
<keyword evidence="1" id="KW-1133">Transmembrane helix</keyword>
<dbReference type="SUPFAM" id="SSF103473">
    <property type="entry name" value="MFS general substrate transporter"/>
    <property type="match status" value="1"/>
</dbReference>
<feature type="transmembrane region" description="Helical" evidence="1">
    <location>
        <begin position="45"/>
        <end position="67"/>
    </location>
</feature>
<evidence type="ECO:0000259" key="2">
    <source>
        <dbReference type="PROSITE" id="PS50850"/>
    </source>
</evidence>
<dbReference type="Pfam" id="PF07690">
    <property type="entry name" value="MFS_1"/>
    <property type="match status" value="1"/>
</dbReference>
<accession>A0A0F9HMZ0</accession>
<organism evidence="3">
    <name type="scientific">marine sediment metagenome</name>
    <dbReference type="NCBI Taxonomy" id="412755"/>
    <lineage>
        <taxon>unclassified sequences</taxon>
        <taxon>metagenomes</taxon>
        <taxon>ecological metagenomes</taxon>
    </lineage>
</organism>
<dbReference type="PROSITE" id="PS50850">
    <property type="entry name" value="MFS"/>
    <property type="match status" value="1"/>
</dbReference>
<name>A0A0F9HMZ0_9ZZZZ</name>
<dbReference type="InterPro" id="IPR011701">
    <property type="entry name" value="MFS"/>
</dbReference>
<feature type="transmembrane region" description="Helical" evidence="1">
    <location>
        <begin position="79"/>
        <end position="98"/>
    </location>
</feature>
<dbReference type="AlphaFoldDB" id="A0A0F9HMZ0"/>
<dbReference type="GO" id="GO:0022857">
    <property type="term" value="F:transmembrane transporter activity"/>
    <property type="evidence" value="ECO:0007669"/>
    <property type="project" value="InterPro"/>
</dbReference>
<protein>
    <recommendedName>
        <fullName evidence="2">Major facilitator superfamily (MFS) profile domain-containing protein</fullName>
    </recommendedName>
</protein>